<organism evidence="9 10">
    <name type="scientific">Aureobasidium melanogenum</name>
    <name type="common">Aureobasidium pullulans var. melanogenum</name>
    <dbReference type="NCBI Taxonomy" id="46634"/>
    <lineage>
        <taxon>Eukaryota</taxon>
        <taxon>Fungi</taxon>
        <taxon>Dikarya</taxon>
        <taxon>Ascomycota</taxon>
        <taxon>Pezizomycotina</taxon>
        <taxon>Dothideomycetes</taxon>
        <taxon>Dothideomycetidae</taxon>
        <taxon>Dothideales</taxon>
        <taxon>Saccotheciaceae</taxon>
        <taxon>Aureobasidium</taxon>
    </lineage>
</organism>
<reference evidence="9" key="2">
    <citation type="submission" date="2021-08" db="EMBL/GenBank/DDBJ databases">
        <authorList>
            <person name="Gostincar C."/>
            <person name="Sun X."/>
            <person name="Song Z."/>
            <person name="Gunde-Cimerman N."/>
        </authorList>
    </citation>
    <scope>NUCLEOTIDE SEQUENCE</scope>
    <source>
        <strain evidence="9">EXF-9911</strain>
    </source>
</reference>
<name>A0A9P8JE78_AURME</name>
<evidence type="ECO:0000256" key="5">
    <source>
        <dbReference type="ARBA" id="ARBA00038359"/>
    </source>
</evidence>
<feature type="transmembrane region" description="Helical" evidence="7">
    <location>
        <begin position="172"/>
        <end position="192"/>
    </location>
</feature>
<dbReference type="AlphaFoldDB" id="A0A9P8JE78"/>
<gene>
    <name evidence="9" type="ORF">KCU76_g2060</name>
</gene>
<reference evidence="9" key="1">
    <citation type="journal article" date="2021" name="J Fungi (Basel)">
        <title>Virulence traits and population genomics of the black yeast Aureobasidium melanogenum.</title>
        <authorList>
            <person name="Cernosa A."/>
            <person name="Sun X."/>
            <person name="Gostincar C."/>
            <person name="Fang C."/>
            <person name="Gunde-Cimerman N."/>
            <person name="Song Z."/>
        </authorList>
    </citation>
    <scope>NUCLEOTIDE SEQUENCE</scope>
    <source>
        <strain evidence="9">EXF-9911</strain>
    </source>
</reference>
<evidence type="ECO:0000256" key="4">
    <source>
        <dbReference type="ARBA" id="ARBA00023136"/>
    </source>
</evidence>
<evidence type="ECO:0000256" key="6">
    <source>
        <dbReference type="SAM" id="MobiDB-lite"/>
    </source>
</evidence>
<feature type="region of interest" description="Disordered" evidence="6">
    <location>
        <begin position="279"/>
        <end position="305"/>
    </location>
</feature>
<feature type="domain" description="Rhodopsin" evidence="8">
    <location>
        <begin position="26"/>
        <end position="270"/>
    </location>
</feature>
<evidence type="ECO:0000256" key="3">
    <source>
        <dbReference type="ARBA" id="ARBA00022989"/>
    </source>
</evidence>
<evidence type="ECO:0000256" key="2">
    <source>
        <dbReference type="ARBA" id="ARBA00022692"/>
    </source>
</evidence>
<dbReference type="EMBL" id="JAHFXF010000048">
    <property type="protein sequence ID" value="KAG9698714.1"/>
    <property type="molecule type" value="Genomic_DNA"/>
</dbReference>
<feature type="transmembrane region" description="Helical" evidence="7">
    <location>
        <begin position="204"/>
        <end position="224"/>
    </location>
</feature>
<evidence type="ECO:0000259" key="8">
    <source>
        <dbReference type="Pfam" id="PF20684"/>
    </source>
</evidence>
<evidence type="ECO:0000313" key="9">
    <source>
        <dbReference type="EMBL" id="KAG9698714.1"/>
    </source>
</evidence>
<dbReference type="InterPro" id="IPR049326">
    <property type="entry name" value="Rhodopsin_dom_fungi"/>
</dbReference>
<keyword evidence="3 7" id="KW-1133">Transmembrane helix</keyword>
<feature type="transmembrane region" description="Helical" evidence="7">
    <location>
        <begin position="47"/>
        <end position="65"/>
    </location>
</feature>
<protein>
    <submittedName>
        <fullName evidence="9">Integral membrane protein</fullName>
    </submittedName>
</protein>
<comment type="caution">
    <text evidence="9">The sequence shown here is derived from an EMBL/GenBank/DDBJ whole genome shotgun (WGS) entry which is preliminary data.</text>
</comment>
<evidence type="ECO:0000256" key="1">
    <source>
        <dbReference type="ARBA" id="ARBA00004141"/>
    </source>
</evidence>
<dbReference type="PANTHER" id="PTHR33048">
    <property type="entry name" value="PTH11-LIKE INTEGRAL MEMBRANE PROTEIN (AFU_ORTHOLOGUE AFUA_5G11245)"/>
    <property type="match status" value="1"/>
</dbReference>
<evidence type="ECO:0000313" key="10">
    <source>
        <dbReference type="Proteomes" id="UP000779574"/>
    </source>
</evidence>
<feature type="transmembrane region" description="Helical" evidence="7">
    <location>
        <begin position="85"/>
        <end position="108"/>
    </location>
</feature>
<keyword evidence="4 7" id="KW-0472">Membrane</keyword>
<dbReference type="PANTHER" id="PTHR33048:SF96">
    <property type="entry name" value="INTEGRAL MEMBRANE PROTEIN"/>
    <property type="match status" value="1"/>
</dbReference>
<dbReference type="Pfam" id="PF20684">
    <property type="entry name" value="Fung_rhodopsin"/>
    <property type="match status" value="1"/>
</dbReference>
<sequence length="787" mass="87437">MTDDRSGQILGVAIGFLIPTAISTALRVYTRTKILRSQAGRDDVGMVVAFALYLIYLVCQLSGVAHGSGKKRYLVDDHTAQTGLMYWFFCEVSYTLATAALKISIGLFLLRIAVDRTHIWIIRTIMICNVIFAVPYCLLITFQCKPVSFWWDLDPNHHGKCISPKVIVINTYIISVLNSVADWTFGILPFFIVRKLQMKRQTKVMVASILGFAALGSTATIVRTPFVHTLADFKGEFLYNNADVAIWTTVELGIGCTAANAATLRPLLSRFRAHFGVPSTQTGSRHLGGTISRGGGGKRSKRSDLDDQTLVTLDELRAGGQDGGKTEVVIAGGYAHDLPPMPSPGLAAQMNEEQLVKIHRDPLDPWEPVHAAARIINNQVALYPRNHNSALAARQLDALTPFNRTLKRDEQAEDIQSFLWEFWEVVVKLSQAYDEFGIGDIAQTCIVEILEELQKIEAHEVVIWGRTSKLWGNLPIFGPVLTEFYVPPADGSCKITQLPAEVAQNIFGNITEQAVLLNLMVTCKHLKAPAEAVLWEFCNARGYAKLLSLASDKQHYYKSKSSHSAYRRQVATSPSTIPSAGVALLLSVGEDHTTIVLEVIKAIGTKQELRSLSLAFRDIRIAIDNENFTPLKNLIQLEYFALAHVFVVQYRTTDDLLPLPKVAPLRRCRLHSPNIAAVDNFNLLATNHPMLQELLLFGQFNANCMSAQFSSLEELEVRSTDMPLMQSDADTVIQTLAAKLVSVAPKLKRFQSGPIDAATTEIRFDHRQNSIFCTCRHQWNDNVTFTI</sequence>
<evidence type="ECO:0000256" key="7">
    <source>
        <dbReference type="SAM" id="Phobius"/>
    </source>
</evidence>
<comment type="similarity">
    <text evidence="5">Belongs to the SAT4 family.</text>
</comment>
<dbReference type="Proteomes" id="UP000779574">
    <property type="component" value="Unassembled WGS sequence"/>
</dbReference>
<dbReference type="GO" id="GO:0016020">
    <property type="term" value="C:membrane"/>
    <property type="evidence" value="ECO:0007669"/>
    <property type="project" value="UniProtKB-SubCell"/>
</dbReference>
<feature type="transmembrane region" description="Helical" evidence="7">
    <location>
        <begin position="120"/>
        <end position="142"/>
    </location>
</feature>
<feature type="non-terminal residue" evidence="9">
    <location>
        <position position="1"/>
    </location>
</feature>
<proteinExistence type="inferred from homology"/>
<comment type="subcellular location">
    <subcellularLocation>
        <location evidence="1">Membrane</location>
        <topology evidence="1">Multi-pass membrane protein</topology>
    </subcellularLocation>
</comment>
<accession>A0A9P8JE78</accession>
<feature type="transmembrane region" description="Helical" evidence="7">
    <location>
        <begin position="6"/>
        <end position="26"/>
    </location>
</feature>
<dbReference type="InterPro" id="IPR052337">
    <property type="entry name" value="SAT4-like"/>
</dbReference>
<keyword evidence="2 7" id="KW-0812">Transmembrane</keyword>